<dbReference type="AlphaFoldDB" id="A0A286D2N2"/>
<dbReference type="OrthoDB" id="6365263at2"/>
<proteinExistence type="predicted"/>
<organism evidence="3 4">
    <name type="scientific">Pseudoxanthomonas wuyuanensis</name>
    <dbReference type="NCBI Taxonomy" id="1073196"/>
    <lineage>
        <taxon>Bacteria</taxon>
        <taxon>Pseudomonadati</taxon>
        <taxon>Pseudomonadota</taxon>
        <taxon>Gammaproteobacteria</taxon>
        <taxon>Lysobacterales</taxon>
        <taxon>Lysobacteraceae</taxon>
        <taxon>Pseudoxanthomonas</taxon>
    </lineage>
</organism>
<dbReference type="EMBL" id="OCND01000002">
    <property type="protein sequence ID" value="SOD52889.1"/>
    <property type="molecule type" value="Genomic_DNA"/>
</dbReference>
<reference evidence="3 4" key="1">
    <citation type="submission" date="2017-09" db="EMBL/GenBank/DDBJ databases">
        <authorList>
            <person name="Ehlers B."/>
            <person name="Leendertz F.H."/>
        </authorList>
    </citation>
    <scope>NUCLEOTIDE SEQUENCE [LARGE SCALE GENOMIC DNA]</scope>
    <source>
        <strain evidence="3 4">CGMCC 1.10978</strain>
    </source>
</reference>
<evidence type="ECO:0000259" key="2">
    <source>
        <dbReference type="Pfam" id="PF09832"/>
    </source>
</evidence>
<name>A0A286D2N2_9GAMM</name>
<feature type="domain" description="DUF2059" evidence="2">
    <location>
        <begin position="108"/>
        <end position="146"/>
    </location>
</feature>
<dbReference type="Proteomes" id="UP000219374">
    <property type="component" value="Unassembled WGS sequence"/>
</dbReference>
<dbReference type="RefSeq" id="WP_097120917.1">
    <property type="nucleotide sequence ID" value="NZ_OCND01000002.1"/>
</dbReference>
<gene>
    <name evidence="3" type="ORF">SAMN06296416_102132</name>
</gene>
<keyword evidence="4" id="KW-1185">Reference proteome</keyword>
<dbReference type="Pfam" id="PF09832">
    <property type="entry name" value="DUF2059"/>
    <property type="match status" value="1"/>
</dbReference>
<keyword evidence="1" id="KW-0732">Signal</keyword>
<evidence type="ECO:0000256" key="1">
    <source>
        <dbReference type="SAM" id="SignalP"/>
    </source>
</evidence>
<accession>A0A286D2N2</accession>
<feature type="chain" id="PRO_5012018501" description="DUF2059 domain-containing protein" evidence="1">
    <location>
        <begin position="29"/>
        <end position="312"/>
    </location>
</feature>
<evidence type="ECO:0000313" key="4">
    <source>
        <dbReference type="Proteomes" id="UP000219374"/>
    </source>
</evidence>
<feature type="signal peptide" evidence="1">
    <location>
        <begin position="1"/>
        <end position="28"/>
    </location>
</feature>
<sequence>MFKQGIKRNGMLAACLLTGVAVTPPALATEALQGKRLSDAMGVAQAFQDSIAVCREQMEKYDIEQTYAANPELLGGIRPGEPEWPAAAALYGDMMKAGCDYDQAVSEDAFARTLQEELSGDDIDALVAFYGSDLGARFREASLTANVAANRATTTKVDDAEVYKAFNEKLQALLASRPAPAESSRVVGSVQALPTADAAVALSDRIMQDVAAGRVAEGFELGFPHVVVTREQLDTFVVQVTKQQDSWDDRFGKSIGYELLRNDTVGDSMIRAVFLHRFDQHAIVWWFLWYRGSQGWVLSRFAFVEDSTTLFR</sequence>
<evidence type="ECO:0000313" key="3">
    <source>
        <dbReference type="EMBL" id="SOD52889.1"/>
    </source>
</evidence>
<dbReference type="InterPro" id="IPR018637">
    <property type="entry name" value="DUF2059"/>
</dbReference>
<protein>
    <recommendedName>
        <fullName evidence="2">DUF2059 domain-containing protein</fullName>
    </recommendedName>
</protein>